<dbReference type="InterPro" id="IPR001242">
    <property type="entry name" value="Condensation_dom"/>
</dbReference>
<dbReference type="InterPro" id="IPR042099">
    <property type="entry name" value="ANL_N_sf"/>
</dbReference>
<dbReference type="PROSITE" id="PS50075">
    <property type="entry name" value="CARRIER"/>
    <property type="match status" value="1"/>
</dbReference>
<protein>
    <recommendedName>
        <fullName evidence="5">Carrier domain-containing protein</fullName>
    </recommendedName>
</protein>
<dbReference type="PROSITE" id="PS00455">
    <property type="entry name" value="AMP_BINDING"/>
    <property type="match status" value="1"/>
</dbReference>
<keyword evidence="3" id="KW-0436">Ligase</keyword>
<evidence type="ECO:0000256" key="4">
    <source>
        <dbReference type="SAM" id="MobiDB-lite"/>
    </source>
</evidence>
<dbReference type="Pfam" id="PF00501">
    <property type="entry name" value="AMP-binding"/>
    <property type="match status" value="2"/>
</dbReference>
<evidence type="ECO:0000256" key="1">
    <source>
        <dbReference type="ARBA" id="ARBA00022450"/>
    </source>
</evidence>
<dbReference type="InterPro" id="IPR023213">
    <property type="entry name" value="CAT-like_dom_sf"/>
</dbReference>
<dbReference type="Pfam" id="PF00550">
    <property type="entry name" value="PP-binding"/>
    <property type="match status" value="1"/>
</dbReference>
<feature type="region of interest" description="Disordered" evidence="4">
    <location>
        <begin position="1766"/>
        <end position="1791"/>
    </location>
</feature>
<dbReference type="Proteomes" id="UP001178507">
    <property type="component" value="Unassembled WGS sequence"/>
</dbReference>
<gene>
    <name evidence="6" type="ORF">EVOR1521_LOCUS29356</name>
</gene>
<dbReference type="Gene3D" id="3.30.559.10">
    <property type="entry name" value="Chloramphenicol acetyltransferase-like domain"/>
    <property type="match status" value="2"/>
</dbReference>
<keyword evidence="7" id="KW-1185">Reference proteome</keyword>
<dbReference type="EMBL" id="CAUJNA010003687">
    <property type="protein sequence ID" value="CAJ1407732.1"/>
    <property type="molecule type" value="Genomic_DNA"/>
</dbReference>
<dbReference type="Gene3D" id="3.40.50.12780">
    <property type="entry name" value="N-terminal domain of ligase-like"/>
    <property type="match status" value="2"/>
</dbReference>
<dbReference type="PANTHER" id="PTHR45527:SF1">
    <property type="entry name" value="FATTY ACID SYNTHASE"/>
    <property type="match status" value="1"/>
</dbReference>
<feature type="region of interest" description="Disordered" evidence="4">
    <location>
        <begin position="1946"/>
        <end position="1965"/>
    </location>
</feature>
<dbReference type="GO" id="GO:0044550">
    <property type="term" value="P:secondary metabolite biosynthetic process"/>
    <property type="evidence" value="ECO:0007669"/>
    <property type="project" value="TreeGrafter"/>
</dbReference>
<evidence type="ECO:0000256" key="2">
    <source>
        <dbReference type="ARBA" id="ARBA00022553"/>
    </source>
</evidence>
<name>A0AA36JK60_9DINO</name>
<dbReference type="GO" id="GO:0005737">
    <property type="term" value="C:cytoplasm"/>
    <property type="evidence" value="ECO:0007669"/>
    <property type="project" value="TreeGrafter"/>
</dbReference>
<dbReference type="GO" id="GO:0031177">
    <property type="term" value="F:phosphopantetheine binding"/>
    <property type="evidence" value="ECO:0007669"/>
    <property type="project" value="InterPro"/>
</dbReference>
<comment type="caution">
    <text evidence="6">The sequence shown here is derived from an EMBL/GenBank/DDBJ whole genome shotgun (WGS) entry which is preliminary data.</text>
</comment>
<dbReference type="Gene3D" id="1.10.1200.10">
    <property type="entry name" value="ACP-like"/>
    <property type="match status" value="1"/>
</dbReference>
<proteinExistence type="predicted"/>
<organism evidence="6 7">
    <name type="scientific">Effrenium voratum</name>
    <dbReference type="NCBI Taxonomy" id="2562239"/>
    <lineage>
        <taxon>Eukaryota</taxon>
        <taxon>Sar</taxon>
        <taxon>Alveolata</taxon>
        <taxon>Dinophyceae</taxon>
        <taxon>Suessiales</taxon>
        <taxon>Symbiodiniaceae</taxon>
        <taxon>Effrenium</taxon>
    </lineage>
</organism>
<dbReference type="SUPFAM" id="SSF56801">
    <property type="entry name" value="Acetyl-CoA synthetase-like"/>
    <property type="match status" value="2"/>
</dbReference>
<feature type="compositionally biased region" description="Basic and acidic residues" evidence="4">
    <location>
        <begin position="1954"/>
        <end position="1965"/>
    </location>
</feature>
<dbReference type="Pfam" id="PF00668">
    <property type="entry name" value="Condensation"/>
    <property type="match status" value="1"/>
</dbReference>
<dbReference type="InterPro" id="IPR006162">
    <property type="entry name" value="Ppantetheine_attach_site"/>
</dbReference>
<dbReference type="GO" id="GO:0043041">
    <property type="term" value="P:amino acid activation for nonribosomal peptide biosynthetic process"/>
    <property type="evidence" value="ECO:0007669"/>
    <property type="project" value="TreeGrafter"/>
</dbReference>
<dbReference type="PROSITE" id="PS00012">
    <property type="entry name" value="PHOSPHOPANTETHEINE"/>
    <property type="match status" value="1"/>
</dbReference>
<dbReference type="InterPro" id="IPR020806">
    <property type="entry name" value="PKS_PP-bd"/>
</dbReference>
<dbReference type="Gene3D" id="3.30.300.30">
    <property type="match status" value="1"/>
</dbReference>
<keyword evidence="1" id="KW-0596">Phosphopantetheine</keyword>
<evidence type="ECO:0000256" key="3">
    <source>
        <dbReference type="ARBA" id="ARBA00022598"/>
    </source>
</evidence>
<sequence length="2564" mass="280987">MAAVRGKKTAGAGMASFPAAVDAVAQEAPQSLAMEANGTKLSYAELASRSRQAARGLLELGVQRCQRPVLTSMQRGCDWYIVYVAASRLGAPLAALAREPHVASGSAVRCKQFLQLRPQLAVVDHADLQIEDVPSYRLGDLMRESSQEIPEVCPDDVLCYCFTGGTTGRQRLVPCAQAMALHELRRYPAALHWEGGCSTQARVLQPSSLQWAAAVFGQLDVALALRGCAVVSEDLDVKDLAATVRHHKVSIVGLPPSMLALLSPVDFIDTRTQGGYSYLRRLISWGEPCPAAVAELWGAPNLPWRFLDVLISTEYWLSFVSYEREDGRSLFKPVPDVEVFLRPMGEDCHHAELCISGPGVCRTLGAEAEAFVEHQRQTFYRSGDLAQWQKDGLVFAGRGDELVKVFGRWVDLSDVARQLSALPGALEAATVTAEEHHAAVVMAPGWDADALEAAATRVLPSGGVRLHLLEEPLPRKQDTRKVDRFQLLQYLRQRSSRADHGSRRAECKEPRSDQALLDAISEVLGRSEPAAPSRSFASLGGDSVAALRAAARARSRGLDVSALDLLSAPSISAVQSKVLAEHPAKRPRASSSKELTVATQQELGDEFTDQVGLPWRAAESTWLCTPFQDLLLFALEAGQGQAARATPGTLQSCALLGHAVSVRGLRAAWFGVQQRCAALRSCFLRVRGQHIQVVLRPSWSKVEMRIAREACDGQGLKQRLKRWMREDLLLSFRSSEPLCRLCLLQANGTQRTALLLSVHNAICDGWSANLLLQDILSLSIGLEAPTRPAQVPDPQADGGWWQRTLEGFRPTPQAAAAVSLSSQRRLAVAWEGLRLRSAAWQVTPAALLLAAWCLVWSRSFGCRDLVFGAVLSGREAVADGFVGCAVSLLPLRLRLTDSWQTLLSFTAEVQRCLVAHAAMCPAASLTQIRQWCDLPSEQPLFDCAWIFDQTPPLPDDLVERTKFELVSEFEVPAAGDGAQSPELRITRRGESLDVSLRGRANGQQGDGALLLSELEAVLALLMEASQHTVEHLLQVVPLLPCWTSSLPAQTDVEELAAFWGQRLLGHEATALPHPLQGGRGGWQSVPVLLPPESREAILAAWASSLGKISGQNVVSVAVPLAATSPGLAAGQPVGWFPLGCRGPLADMEQDLSRQILEMAPLAQAPRYVLERLLRLPSWTPSAAFFELAGVSLDSSELQQWGETAGRWRSLQHKDLAGAELVLVLGRSSSSKLPGLVLWNEASGMSKDMVHILRRRLCATLRARAVPDRVRQLHELGAAASPPLHRAGLVALLRQQAQRTPQATALHAPRCRLSYSQLLSCAATTAERLRACCAPVTVGVLAERSPAAVVGLLGSLLAGSAYCPLIPSHPVERLATMLSIAALSAVLFHPELQILAETLCKDIPPVCIRLDSSTCRTMRAATELPLFSRDGPAGEAMHVLFTSGSTGTPKAVRASEQAVMTHLLHVVRNHQLRPTDVGLQHTSLAWVAAAPELWAPLLVGARLVLPPGAKDLETLAKYGQRCTLQQYVPSVLQAMLHANLMPISNACRQLVLTGEPLATELCRRVQRHGLQLRNHYGQTEAADTTTVHVFRGLPVTSVPLGRAATQRQVWLRAQVTGESVCGVGEPGELMVGGPGLHLSRELEESPLGAGAQLPSGDLARWVPLGASLELMCLGRKDRQVKVRGHRIELAEIEAVLQSEAEKLLGKPLEALVTFAAQRLVAYVRPPLSTGDAHELHNACGKRLLAHAMPQEVIGVVSWPRTVTGKLDRQALPQPQPEAPAKDSRPAAPQAASRYLARAPPAPPHQLQQKGWQLLYCLLAGALCSRFSMWRMLLLPLVWTSWQQLLASRSSPSLFAQHLSSRVPLLSTSLLLALLPGRLFGLAAAFGGWRLGLRGLAQPVLWWLGASCMEGQLRQEFHWYGWYLHPTRCVQLAGMIARGCKDILGAAARGQMPPKRPADWDWDAPERRPRRRPRLDYVWVEPKSEPVASADRADRSGMSQMQLELLERLEEEAGRPLEPRLALASAFDSLRLTALVGALRRSCAPLTLREALACDTVADFIRLLADAKTSTCDDNARSTSQIAEPQVFRVREWPYMFSLSVCWALETHDHVDMAALQRALRCLVMKHGALTMQLADPPASWDFAMEAASNLSLARSLLRRHFGVIGANARRHPALKVLDFVGWLLWVAWPQLRPEQAEEVPLDVISCENQEQLEWRSAWLLDGRNARSFLVHPIHAVLLTDTGRTISRLHLAVSHGLADGFSGLPLLQDFLRFYQEELKPEKSADRFSGLVTQEARLQRALAPDCKELDVADISSWALPGTTVEGFDHFVWLQPPSMKTLQSIVEQRCWCCSLDVALLAVLGCALWRLHPETGLHLRFVASARDQGDEGSIIADLADARDLDFAFDDQTTVEEAARSIAHCVRHRRWVVPDPLVGSEGRVYINVRPLLDLRGREPEGSEGWRHITQWPPVKGERNWDRRNVYHALWIMADQVSSLEWVLCLKVRKDKPEDAKLGPLLQEVLDDMVLRPNCALQKNDLLRLAFSHPCSSNVWEVSRSSSAARASNLK</sequence>
<dbReference type="InterPro" id="IPR036736">
    <property type="entry name" value="ACP-like_sf"/>
</dbReference>
<dbReference type="PANTHER" id="PTHR45527">
    <property type="entry name" value="NONRIBOSOMAL PEPTIDE SYNTHETASE"/>
    <property type="match status" value="1"/>
</dbReference>
<dbReference type="SUPFAM" id="SSF52777">
    <property type="entry name" value="CoA-dependent acyltransferases"/>
    <property type="match status" value="4"/>
</dbReference>
<keyword evidence="2" id="KW-0597">Phosphoprotein</keyword>
<dbReference type="InterPro" id="IPR020845">
    <property type="entry name" value="AMP-binding_CS"/>
</dbReference>
<dbReference type="GO" id="GO:0016874">
    <property type="term" value="F:ligase activity"/>
    <property type="evidence" value="ECO:0007669"/>
    <property type="project" value="UniProtKB-KW"/>
</dbReference>
<evidence type="ECO:0000259" key="5">
    <source>
        <dbReference type="PROSITE" id="PS50075"/>
    </source>
</evidence>
<dbReference type="SUPFAM" id="SSF47336">
    <property type="entry name" value="ACP-like"/>
    <property type="match status" value="1"/>
</dbReference>
<dbReference type="SMART" id="SM00823">
    <property type="entry name" value="PKS_PP"/>
    <property type="match status" value="1"/>
</dbReference>
<reference evidence="6" key="1">
    <citation type="submission" date="2023-08" db="EMBL/GenBank/DDBJ databases">
        <authorList>
            <person name="Chen Y."/>
            <person name="Shah S."/>
            <person name="Dougan E. K."/>
            <person name="Thang M."/>
            <person name="Chan C."/>
        </authorList>
    </citation>
    <scope>NUCLEOTIDE SEQUENCE</scope>
</reference>
<feature type="domain" description="Carrier" evidence="5">
    <location>
        <begin position="507"/>
        <end position="582"/>
    </location>
</feature>
<dbReference type="InterPro" id="IPR045851">
    <property type="entry name" value="AMP-bd_C_sf"/>
</dbReference>
<dbReference type="Gene3D" id="3.30.559.30">
    <property type="entry name" value="Nonribosomal peptide synthetase, condensation domain"/>
    <property type="match status" value="1"/>
</dbReference>
<dbReference type="InterPro" id="IPR000873">
    <property type="entry name" value="AMP-dep_synth/lig_dom"/>
</dbReference>
<evidence type="ECO:0000313" key="6">
    <source>
        <dbReference type="EMBL" id="CAJ1407732.1"/>
    </source>
</evidence>
<accession>A0AA36JK60</accession>
<evidence type="ECO:0000313" key="7">
    <source>
        <dbReference type="Proteomes" id="UP001178507"/>
    </source>
</evidence>
<dbReference type="InterPro" id="IPR009081">
    <property type="entry name" value="PP-bd_ACP"/>
</dbReference>